<dbReference type="Proteomes" id="UP000252023">
    <property type="component" value="Chromosome"/>
</dbReference>
<evidence type="ECO:0000259" key="8">
    <source>
        <dbReference type="PROSITE" id="PS50893"/>
    </source>
</evidence>
<dbReference type="InterPro" id="IPR013563">
    <property type="entry name" value="Oligopep_ABC_C"/>
</dbReference>
<evidence type="ECO:0000256" key="4">
    <source>
        <dbReference type="ARBA" id="ARBA00022475"/>
    </source>
</evidence>
<evidence type="ECO:0000256" key="5">
    <source>
        <dbReference type="ARBA" id="ARBA00022741"/>
    </source>
</evidence>
<keyword evidence="4" id="KW-1003">Cell membrane</keyword>
<proteinExistence type="inferred from homology"/>
<evidence type="ECO:0000256" key="1">
    <source>
        <dbReference type="ARBA" id="ARBA00004417"/>
    </source>
</evidence>
<evidence type="ECO:0000256" key="3">
    <source>
        <dbReference type="ARBA" id="ARBA00022448"/>
    </source>
</evidence>
<evidence type="ECO:0000313" key="10">
    <source>
        <dbReference type="Proteomes" id="UP000252023"/>
    </source>
</evidence>
<dbReference type="GO" id="GO:0005886">
    <property type="term" value="C:plasma membrane"/>
    <property type="evidence" value="ECO:0007669"/>
    <property type="project" value="UniProtKB-SubCell"/>
</dbReference>
<reference evidence="10" key="1">
    <citation type="submission" date="2018-07" db="EMBL/GenBank/DDBJ databases">
        <title>Genome sequencing of Paracoccus sp. SC2-6.</title>
        <authorList>
            <person name="Heo J."/>
            <person name="Kim S.-J."/>
            <person name="Kwon S.-W."/>
        </authorList>
    </citation>
    <scope>NUCLEOTIDE SEQUENCE [LARGE SCALE GENOMIC DNA]</scope>
    <source>
        <strain evidence="10">SC2-6</strain>
    </source>
</reference>
<dbReference type="RefSeq" id="WP_114076956.1">
    <property type="nucleotide sequence ID" value="NZ_CP030918.1"/>
</dbReference>
<dbReference type="GO" id="GO:0005524">
    <property type="term" value="F:ATP binding"/>
    <property type="evidence" value="ECO:0007669"/>
    <property type="project" value="UniProtKB-KW"/>
</dbReference>
<keyword evidence="10" id="KW-1185">Reference proteome</keyword>
<dbReference type="KEGG" id="pars:DRW48_13940"/>
<dbReference type="CDD" id="cd03257">
    <property type="entry name" value="ABC_NikE_OppD_transporters"/>
    <property type="match status" value="1"/>
</dbReference>
<organism evidence="9 10">
    <name type="scientific">Paracoccus suum</name>
    <dbReference type="NCBI Taxonomy" id="2259340"/>
    <lineage>
        <taxon>Bacteria</taxon>
        <taxon>Pseudomonadati</taxon>
        <taxon>Pseudomonadota</taxon>
        <taxon>Alphaproteobacteria</taxon>
        <taxon>Rhodobacterales</taxon>
        <taxon>Paracoccaceae</taxon>
        <taxon>Paracoccus</taxon>
    </lineage>
</organism>
<dbReference type="PANTHER" id="PTHR43297">
    <property type="entry name" value="OLIGOPEPTIDE TRANSPORT ATP-BINDING PROTEIN APPD"/>
    <property type="match status" value="1"/>
</dbReference>
<dbReference type="FunFam" id="3.40.50.300:FF:000016">
    <property type="entry name" value="Oligopeptide ABC transporter ATP-binding component"/>
    <property type="match status" value="1"/>
</dbReference>
<keyword evidence="5" id="KW-0547">Nucleotide-binding</keyword>
<dbReference type="GO" id="GO:0015833">
    <property type="term" value="P:peptide transport"/>
    <property type="evidence" value="ECO:0007669"/>
    <property type="project" value="InterPro"/>
</dbReference>
<dbReference type="SUPFAM" id="SSF52540">
    <property type="entry name" value="P-loop containing nucleoside triphosphate hydrolases"/>
    <property type="match status" value="1"/>
</dbReference>
<dbReference type="PROSITE" id="PS50893">
    <property type="entry name" value="ABC_TRANSPORTER_2"/>
    <property type="match status" value="1"/>
</dbReference>
<evidence type="ECO:0000256" key="2">
    <source>
        <dbReference type="ARBA" id="ARBA00005417"/>
    </source>
</evidence>
<dbReference type="InterPro" id="IPR027417">
    <property type="entry name" value="P-loop_NTPase"/>
</dbReference>
<protein>
    <submittedName>
        <fullName evidence="9">ABC transporter ATP-binding protein</fullName>
    </submittedName>
</protein>
<comment type="similarity">
    <text evidence="2">Belongs to the ABC transporter superfamily.</text>
</comment>
<dbReference type="InterPro" id="IPR017871">
    <property type="entry name" value="ABC_transporter-like_CS"/>
</dbReference>
<dbReference type="PANTHER" id="PTHR43297:SF2">
    <property type="entry name" value="DIPEPTIDE TRANSPORT ATP-BINDING PROTEIN DPPD"/>
    <property type="match status" value="1"/>
</dbReference>
<sequence>MSAPVPLLQVDNLQVAFDTRAGTVSALRGVDFTVSEGETLGIVGESGSGKSVTAQAIMGLIDAPGRIEGGAARWRGVDLTGPGAAARGRAIWGKEISLIFQNPMTSLNPLMTVGAQLCEVMELHGGLTHAQARTRAAELLAEVGIAGPLRRLSQFPHELSGGMRQRVMIAMAIACEPKLLIADEPTTALDVTIQAQILELLDRLQKQLGLAIVLITHDLGVVAGLCHRVAVMYAGRIVETGGVDQIFEAPAHPYTQGLIRSTPSLEDQQARLVAIDGSPPSLLHPPPGCPFLPRCPIGDPLCQAPQRLLPNGEGWVACRKAGTPAWGAA</sequence>
<keyword evidence="3" id="KW-0813">Transport</keyword>
<evidence type="ECO:0000256" key="6">
    <source>
        <dbReference type="ARBA" id="ARBA00022840"/>
    </source>
</evidence>
<name>A0A344PMN4_9RHOB</name>
<dbReference type="PROSITE" id="PS00211">
    <property type="entry name" value="ABC_TRANSPORTER_1"/>
    <property type="match status" value="1"/>
</dbReference>
<comment type="subcellular location">
    <subcellularLocation>
        <location evidence="1">Cell inner membrane</location>
        <topology evidence="1">Peripheral membrane protein</topology>
    </subcellularLocation>
</comment>
<dbReference type="InterPro" id="IPR003439">
    <property type="entry name" value="ABC_transporter-like_ATP-bd"/>
</dbReference>
<dbReference type="OrthoDB" id="9782308at2"/>
<keyword evidence="6 9" id="KW-0067">ATP-binding</keyword>
<accession>A0A344PMN4</accession>
<dbReference type="AlphaFoldDB" id="A0A344PMN4"/>
<gene>
    <name evidence="9" type="ORF">DRW48_13940</name>
</gene>
<dbReference type="InterPro" id="IPR050388">
    <property type="entry name" value="ABC_Ni/Peptide_Import"/>
</dbReference>
<dbReference type="SMART" id="SM00382">
    <property type="entry name" value="AAA"/>
    <property type="match status" value="1"/>
</dbReference>
<dbReference type="EMBL" id="CP030918">
    <property type="protein sequence ID" value="AXC50639.1"/>
    <property type="molecule type" value="Genomic_DNA"/>
</dbReference>
<dbReference type="Pfam" id="PF00005">
    <property type="entry name" value="ABC_tran"/>
    <property type="match status" value="1"/>
</dbReference>
<dbReference type="Gene3D" id="3.40.50.300">
    <property type="entry name" value="P-loop containing nucleotide triphosphate hydrolases"/>
    <property type="match status" value="1"/>
</dbReference>
<dbReference type="GO" id="GO:0016887">
    <property type="term" value="F:ATP hydrolysis activity"/>
    <property type="evidence" value="ECO:0007669"/>
    <property type="project" value="InterPro"/>
</dbReference>
<evidence type="ECO:0000256" key="7">
    <source>
        <dbReference type="ARBA" id="ARBA00023136"/>
    </source>
</evidence>
<dbReference type="InterPro" id="IPR003593">
    <property type="entry name" value="AAA+_ATPase"/>
</dbReference>
<keyword evidence="7" id="KW-0472">Membrane</keyword>
<feature type="domain" description="ABC transporter" evidence="8">
    <location>
        <begin position="8"/>
        <end position="259"/>
    </location>
</feature>
<dbReference type="Pfam" id="PF08352">
    <property type="entry name" value="oligo_HPY"/>
    <property type="match status" value="1"/>
</dbReference>
<dbReference type="NCBIfam" id="TIGR01727">
    <property type="entry name" value="oligo_HPY"/>
    <property type="match status" value="1"/>
</dbReference>
<dbReference type="GO" id="GO:0055085">
    <property type="term" value="P:transmembrane transport"/>
    <property type="evidence" value="ECO:0007669"/>
    <property type="project" value="UniProtKB-ARBA"/>
</dbReference>
<evidence type="ECO:0000313" key="9">
    <source>
        <dbReference type="EMBL" id="AXC50639.1"/>
    </source>
</evidence>